<evidence type="ECO:0000313" key="6">
    <source>
        <dbReference type="Proteomes" id="UP001054837"/>
    </source>
</evidence>
<dbReference type="PANTHER" id="PTHR43677">
    <property type="entry name" value="SHORT-CHAIN DEHYDROGENASE/REDUCTASE"/>
    <property type="match status" value="1"/>
</dbReference>
<evidence type="ECO:0000259" key="4">
    <source>
        <dbReference type="SMART" id="SM00829"/>
    </source>
</evidence>
<dbReference type="PANTHER" id="PTHR43677:SF3">
    <property type="entry name" value="PROSTAGLANDIN REDUCTASE 3"/>
    <property type="match status" value="1"/>
</dbReference>
<dbReference type="GO" id="GO:0008270">
    <property type="term" value="F:zinc ion binding"/>
    <property type="evidence" value="ECO:0007669"/>
    <property type="project" value="InterPro"/>
</dbReference>
<dbReference type="Gene3D" id="3.90.180.10">
    <property type="entry name" value="Medium-chain alcohol dehydrogenases, catalytic domain"/>
    <property type="match status" value="1"/>
</dbReference>
<dbReference type="InterPro" id="IPR051397">
    <property type="entry name" value="Zn-ADH-like_protein"/>
</dbReference>
<dbReference type="InterPro" id="IPR036291">
    <property type="entry name" value="NAD(P)-bd_dom_sf"/>
</dbReference>
<dbReference type="InterPro" id="IPR011032">
    <property type="entry name" value="GroES-like_sf"/>
</dbReference>
<dbReference type="SUPFAM" id="SSF51735">
    <property type="entry name" value="NAD(P)-binding Rossmann-fold domains"/>
    <property type="match status" value="1"/>
</dbReference>
<dbReference type="SMART" id="SM00829">
    <property type="entry name" value="PKS_ER"/>
    <property type="match status" value="1"/>
</dbReference>
<sequence length="392" mass="42663">MLSAASRNSSQWGLTLVNLAHCHGHQCCALCLNICHSKYFVLVIKMSTKPSTCERLMVQKLTSNFREAVSIETSKMCHPNKEEICVKNKYVGINATDVNMTKGRYFVSGKVPFGVGLEAIGEIVEIGDGVKELKVGQCVAYLSSRCDAYAEYVCVPADGVFPIPEANPNYLGLLVSGLTSTIGLDKAGRIMAGESVLITAAAGGAGHIAVQWAKAADCHVIGTCSTEEKEKILKDLGCDRVINYKKEDLAEVLAKEYPKGVNVIWETIGGQVFDDCLKNLSTKGRLLIVGGISGYKTEDKEAMVKRDLSHLPEQLLFKSAALIGFLVLEFKESFEAYFKFMCESLQAEKLKIITDDGKKSTGSEFFGMEGIIRAVEHLHSGKNIGKVVARLS</sequence>
<dbReference type="SUPFAM" id="SSF50129">
    <property type="entry name" value="GroES-like"/>
    <property type="match status" value="1"/>
</dbReference>
<keyword evidence="3" id="KW-0560">Oxidoreductase</keyword>
<comment type="caution">
    <text evidence="5">The sequence shown here is derived from an EMBL/GenBank/DDBJ whole genome shotgun (WGS) entry which is preliminary data.</text>
</comment>
<evidence type="ECO:0000256" key="2">
    <source>
        <dbReference type="ARBA" id="ARBA00011981"/>
    </source>
</evidence>
<dbReference type="InterPro" id="IPR020843">
    <property type="entry name" value="ER"/>
</dbReference>
<dbReference type="FunFam" id="3.40.50.720:FF:000121">
    <property type="entry name" value="Prostaglandin reductase 2"/>
    <property type="match status" value="1"/>
</dbReference>
<dbReference type="AlphaFoldDB" id="A0AAV4R8H8"/>
<dbReference type="GO" id="GO:0005739">
    <property type="term" value="C:mitochondrion"/>
    <property type="evidence" value="ECO:0007669"/>
    <property type="project" value="TreeGrafter"/>
</dbReference>
<dbReference type="EC" id="1.3.1.48" evidence="2"/>
<dbReference type="InterPro" id="IPR013149">
    <property type="entry name" value="ADH-like_C"/>
</dbReference>
<dbReference type="Pfam" id="PF08240">
    <property type="entry name" value="ADH_N"/>
    <property type="match status" value="1"/>
</dbReference>
<dbReference type="InterPro" id="IPR002364">
    <property type="entry name" value="Quin_OxRdtase/zeta-crystal_CS"/>
</dbReference>
<dbReference type="PROSITE" id="PS01162">
    <property type="entry name" value="QOR_ZETA_CRYSTAL"/>
    <property type="match status" value="1"/>
</dbReference>
<name>A0AAV4R8H8_9ARAC</name>
<protein>
    <recommendedName>
        <fullName evidence="2">15-oxoprostaglandin 13-reductase</fullName>
        <ecNumber evidence="2">1.3.1.48</ecNumber>
    </recommendedName>
</protein>
<dbReference type="GO" id="GO:0047522">
    <property type="term" value="F:15-oxoprostaglandin 13-reductase [NAD(P)+] activity"/>
    <property type="evidence" value="ECO:0007669"/>
    <property type="project" value="UniProtKB-EC"/>
</dbReference>
<reference evidence="5 6" key="1">
    <citation type="submission" date="2021-06" db="EMBL/GenBank/DDBJ databases">
        <title>Caerostris darwini draft genome.</title>
        <authorList>
            <person name="Kono N."/>
            <person name="Arakawa K."/>
        </authorList>
    </citation>
    <scope>NUCLEOTIDE SEQUENCE [LARGE SCALE GENOMIC DNA]</scope>
</reference>
<dbReference type="Gene3D" id="3.40.50.720">
    <property type="entry name" value="NAD(P)-binding Rossmann-like Domain"/>
    <property type="match status" value="1"/>
</dbReference>
<dbReference type="InterPro" id="IPR013154">
    <property type="entry name" value="ADH-like_N"/>
</dbReference>
<evidence type="ECO:0000256" key="3">
    <source>
        <dbReference type="ARBA" id="ARBA00023002"/>
    </source>
</evidence>
<dbReference type="Proteomes" id="UP001054837">
    <property type="component" value="Unassembled WGS sequence"/>
</dbReference>
<feature type="domain" description="Enoyl reductase (ER)" evidence="4">
    <location>
        <begin position="64"/>
        <end position="389"/>
    </location>
</feature>
<evidence type="ECO:0000313" key="5">
    <source>
        <dbReference type="EMBL" id="GIY18593.1"/>
    </source>
</evidence>
<dbReference type="Pfam" id="PF00107">
    <property type="entry name" value="ADH_zinc_N"/>
    <property type="match status" value="1"/>
</dbReference>
<gene>
    <name evidence="5" type="primary">ZADH2</name>
    <name evidence="5" type="ORF">CDAR_11421</name>
</gene>
<dbReference type="EMBL" id="BPLQ01005929">
    <property type="protein sequence ID" value="GIY18593.1"/>
    <property type="molecule type" value="Genomic_DNA"/>
</dbReference>
<accession>A0AAV4R8H8</accession>
<comment type="similarity">
    <text evidence="1">Belongs to the zinc-containing alcohol dehydrogenase family. Quinone oxidoreductase subfamily.</text>
</comment>
<organism evidence="5 6">
    <name type="scientific">Caerostris darwini</name>
    <dbReference type="NCBI Taxonomy" id="1538125"/>
    <lineage>
        <taxon>Eukaryota</taxon>
        <taxon>Metazoa</taxon>
        <taxon>Ecdysozoa</taxon>
        <taxon>Arthropoda</taxon>
        <taxon>Chelicerata</taxon>
        <taxon>Arachnida</taxon>
        <taxon>Araneae</taxon>
        <taxon>Araneomorphae</taxon>
        <taxon>Entelegynae</taxon>
        <taxon>Araneoidea</taxon>
        <taxon>Araneidae</taxon>
        <taxon>Caerostris</taxon>
    </lineage>
</organism>
<proteinExistence type="inferred from homology"/>
<evidence type="ECO:0000256" key="1">
    <source>
        <dbReference type="ARBA" id="ARBA00010371"/>
    </source>
</evidence>
<keyword evidence="6" id="KW-1185">Reference proteome</keyword>